<dbReference type="InterPro" id="IPR003594">
    <property type="entry name" value="HATPase_dom"/>
</dbReference>
<evidence type="ECO:0000259" key="8">
    <source>
        <dbReference type="PROSITE" id="PS50110"/>
    </source>
</evidence>
<dbReference type="InterPro" id="IPR001789">
    <property type="entry name" value="Sig_transdc_resp-reg_receiver"/>
</dbReference>
<keyword evidence="10" id="KW-1185">Reference proteome</keyword>
<dbReference type="Pfam" id="PF02518">
    <property type="entry name" value="HATPase_c"/>
    <property type="match status" value="1"/>
</dbReference>
<dbReference type="InterPro" id="IPR005467">
    <property type="entry name" value="His_kinase_dom"/>
</dbReference>
<dbReference type="SMART" id="SM00387">
    <property type="entry name" value="HATPase_c"/>
    <property type="match status" value="1"/>
</dbReference>
<feature type="transmembrane region" description="Helical" evidence="6">
    <location>
        <begin position="197"/>
        <end position="223"/>
    </location>
</feature>
<keyword evidence="5" id="KW-0175">Coiled coil</keyword>
<dbReference type="RefSeq" id="WP_167075199.1">
    <property type="nucleotide sequence ID" value="NZ_JAAOZC010000012.1"/>
</dbReference>
<dbReference type="PANTHER" id="PTHR43065">
    <property type="entry name" value="SENSOR HISTIDINE KINASE"/>
    <property type="match status" value="1"/>
</dbReference>
<evidence type="ECO:0000313" key="9">
    <source>
        <dbReference type="EMBL" id="NIJ09504.1"/>
    </source>
</evidence>
<dbReference type="SUPFAM" id="SSF55874">
    <property type="entry name" value="ATPase domain of HSP90 chaperone/DNA topoisomerase II/histidine kinase"/>
    <property type="match status" value="1"/>
</dbReference>
<comment type="caution">
    <text evidence="9">The sequence shown here is derived from an EMBL/GenBank/DDBJ whole genome shotgun (WGS) entry which is preliminary data.</text>
</comment>
<keyword evidence="9" id="KW-0808">Transferase</keyword>
<evidence type="ECO:0000313" key="10">
    <source>
        <dbReference type="Proteomes" id="UP000727456"/>
    </source>
</evidence>
<dbReference type="EC" id="2.7.13.3" evidence="2"/>
<dbReference type="GO" id="GO:0016301">
    <property type="term" value="F:kinase activity"/>
    <property type="evidence" value="ECO:0007669"/>
    <property type="project" value="UniProtKB-KW"/>
</dbReference>
<dbReference type="InterPro" id="IPR004358">
    <property type="entry name" value="Sig_transdc_His_kin-like_C"/>
</dbReference>
<comment type="catalytic activity">
    <reaction evidence="1">
        <text>ATP + protein L-histidine = ADP + protein N-phospho-L-histidine.</text>
        <dbReference type="EC" id="2.7.13.3"/>
    </reaction>
</comment>
<feature type="domain" description="Response regulatory" evidence="8">
    <location>
        <begin position="536"/>
        <end position="649"/>
    </location>
</feature>
<evidence type="ECO:0000259" key="7">
    <source>
        <dbReference type="PROSITE" id="PS50109"/>
    </source>
</evidence>
<dbReference type="Gene3D" id="3.40.50.2300">
    <property type="match status" value="1"/>
</dbReference>
<name>A0ABX0TVE6_9SPHN</name>
<evidence type="ECO:0000256" key="4">
    <source>
        <dbReference type="PROSITE-ProRule" id="PRU00169"/>
    </source>
</evidence>
<dbReference type="Gene3D" id="3.30.565.10">
    <property type="entry name" value="Histidine kinase-like ATPase, C-terminal domain"/>
    <property type="match status" value="1"/>
</dbReference>
<dbReference type="PRINTS" id="PR00344">
    <property type="entry name" value="BCTRLSENSOR"/>
</dbReference>
<sequence length="663" mass="71309">MGDEGVNPQGGVTLGYRLLAAVFGVITAVLLAVLIILVQQSNHERDLALAQKQHSFDVMMLTSELDGALARSEAALSRFITDGDAKGNGAQYLDQWRRAGRDLDTLADLTADNPVQFARVGALQRLYLTREQELGKSATLANYKRGWAALSLFSRAGRSQTLPQIAKLIHMIQDTERSLLDERSAAAAARVHRSNLLAWWLSAVGASFALAMIATGWAAMIAWGQERRARDDADVEILRTQALENAVAARTQELSEANRMLTEEAATRAEAEAKLRQIQKMEAVGQLTGGIAHDFNNMLAVVLGGLELARNRVTEQAAEANRHIENAMEGANRAAALTRRLLSFARTEPLLPSAVDPDALIRGMNDLIDRTIGERIAVKIVGGPDIWPVWIDPYQLENAILNLCVNARDAMAGAGVMTMKAVNRTIRTGEINLLPAGDYVEIAVEDDGAGMSPEVLERVFEPFFTTKPVGEGTGLGLSQIFGFARQSHGDVIIRSTLGVGTIVSLFLPRHRGEATALPAPDPTPLPAPKAAASALTILLVEDDVRVRAASADALGELGYHPLPCASAEEAIALLDTRSDIGLLMTDVVMPGMTGPELVAAIRPRLPELPVLFVTGYVGEAGEAEMFEGHEVLRKPYTLARLASAVTAAMARVEAVRDQKQEAA</sequence>
<dbReference type="EMBL" id="JAAOZC010000012">
    <property type="protein sequence ID" value="NIJ09504.1"/>
    <property type="molecule type" value="Genomic_DNA"/>
</dbReference>
<dbReference type="SMART" id="SM00448">
    <property type="entry name" value="REC"/>
    <property type="match status" value="1"/>
</dbReference>
<feature type="domain" description="Histidine kinase" evidence="7">
    <location>
        <begin position="290"/>
        <end position="511"/>
    </location>
</feature>
<dbReference type="Proteomes" id="UP000727456">
    <property type="component" value="Unassembled WGS sequence"/>
</dbReference>
<feature type="modified residue" description="4-aspartylphosphate" evidence="4">
    <location>
        <position position="586"/>
    </location>
</feature>
<evidence type="ECO:0000256" key="3">
    <source>
        <dbReference type="ARBA" id="ARBA00022553"/>
    </source>
</evidence>
<dbReference type="InterPro" id="IPR007891">
    <property type="entry name" value="CHASE3"/>
</dbReference>
<dbReference type="PROSITE" id="PS50110">
    <property type="entry name" value="RESPONSE_REGULATORY"/>
    <property type="match status" value="1"/>
</dbReference>
<proteinExistence type="predicted"/>
<feature type="coiled-coil region" evidence="5">
    <location>
        <begin position="254"/>
        <end position="281"/>
    </location>
</feature>
<dbReference type="InterPro" id="IPR036097">
    <property type="entry name" value="HisK_dim/P_sf"/>
</dbReference>
<dbReference type="InterPro" id="IPR036890">
    <property type="entry name" value="HATPase_C_sf"/>
</dbReference>
<keyword evidence="6" id="KW-0472">Membrane</keyword>
<accession>A0ABX0TVE6</accession>
<keyword evidence="9" id="KW-0418">Kinase</keyword>
<organism evidence="9 10">
    <name type="scientific">Sphingomonas vulcanisoli</name>
    <dbReference type="NCBI Taxonomy" id="1658060"/>
    <lineage>
        <taxon>Bacteria</taxon>
        <taxon>Pseudomonadati</taxon>
        <taxon>Pseudomonadota</taxon>
        <taxon>Alphaproteobacteria</taxon>
        <taxon>Sphingomonadales</taxon>
        <taxon>Sphingomonadaceae</taxon>
        <taxon>Sphingomonas</taxon>
    </lineage>
</organism>
<dbReference type="InterPro" id="IPR003661">
    <property type="entry name" value="HisK_dim/P_dom"/>
</dbReference>
<dbReference type="Gene3D" id="1.10.287.130">
    <property type="match status" value="1"/>
</dbReference>
<dbReference type="Pfam" id="PF05227">
    <property type="entry name" value="CHASE3"/>
    <property type="match status" value="1"/>
</dbReference>
<evidence type="ECO:0000256" key="5">
    <source>
        <dbReference type="SAM" id="Coils"/>
    </source>
</evidence>
<keyword evidence="6" id="KW-0812">Transmembrane</keyword>
<dbReference type="CDD" id="cd00082">
    <property type="entry name" value="HisKA"/>
    <property type="match status" value="1"/>
</dbReference>
<dbReference type="SUPFAM" id="SSF52172">
    <property type="entry name" value="CheY-like"/>
    <property type="match status" value="1"/>
</dbReference>
<dbReference type="Pfam" id="PF00512">
    <property type="entry name" value="HisKA"/>
    <property type="match status" value="1"/>
</dbReference>
<evidence type="ECO:0000256" key="1">
    <source>
        <dbReference type="ARBA" id="ARBA00000085"/>
    </source>
</evidence>
<dbReference type="InterPro" id="IPR011006">
    <property type="entry name" value="CheY-like_superfamily"/>
</dbReference>
<reference evidence="9 10" key="1">
    <citation type="submission" date="2020-03" db="EMBL/GenBank/DDBJ databases">
        <title>Genomic Encyclopedia of Type Strains, Phase III (KMG-III): the genomes of soil and plant-associated and newly described type strains.</title>
        <authorList>
            <person name="Whitman W."/>
        </authorList>
    </citation>
    <scope>NUCLEOTIDE SEQUENCE [LARGE SCALE GENOMIC DNA]</scope>
    <source>
        <strain evidence="9 10">CECT 8804</strain>
    </source>
</reference>
<protein>
    <recommendedName>
        <fullName evidence="2">histidine kinase</fullName>
        <ecNumber evidence="2">2.7.13.3</ecNumber>
    </recommendedName>
</protein>
<feature type="transmembrane region" description="Helical" evidence="6">
    <location>
        <begin position="18"/>
        <end position="38"/>
    </location>
</feature>
<evidence type="ECO:0000256" key="2">
    <source>
        <dbReference type="ARBA" id="ARBA00012438"/>
    </source>
</evidence>
<keyword evidence="3 4" id="KW-0597">Phosphoprotein</keyword>
<dbReference type="Pfam" id="PF00072">
    <property type="entry name" value="Response_reg"/>
    <property type="match status" value="1"/>
</dbReference>
<dbReference type="SUPFAM" id="SSF47384">
    <property type="entry name" value="Homodimeric domain of signal transducing histidine kinase"/>
    <property type="match status" value="1"/>
</dbReference>
<dbReference type="SMART" id="SM00388">
    <property type="entry name" value="HisKA"/>
    <property type="match status" value="1"/>
</dbReference>
<evidence type="ECO:0000256" key="6">
    <source>
        <dbReference type="SAM" id="Phobius"/>
    </source>
</evidence>
<dbReference type="PANTHER" id="PTHR43065:SF42">
    <property type="entry name" value="TWO-COMPONENT SENSOR PPRA"/>
    <property type="match status" value="1"/>
</dbReference>
<keyword evidence="6" id="KW-1133">Transmembrane helix</keyword>
<dbReference type="PROSITE" id="PS50109">
    <property type="entry name" value="HIS_KIN"/>
    <property type="match status" value="1"/>
</dbReference>
<gene>
    <name evidence="9" type="ORF">FHS31_003137</name>
</gene>